<name>A0AAV8YSA3_9CUCU</name>
<dbReference type="EMBL" id="JAPWTK010000048">
    <property type="protein sequence ID" value="KAJ8954428.1"/>
    <property type="molecule type" value="Genomic_DNA"/>
</dbReference>
<keyword evidence="2" id="KW-1185">Reference proteome</keyword>
<proteinExistence type="predicted"/>
<comment type="caution">
    <text evidence="1">The sequence shown here is derived from an EMBL/GenBank/DDBJ whole genome shotgun (WGS) entry which is preliminary data.</text>
</comment>
<gene>
    <name evidence="1" type="ORF">NQ318_011104</name>
</gene>
<protein>
    <submittedName>
        <fullName evidence="1">Uncharacterized protein</fullName>
    </submittedName>
</protein>
<accession>A0AAV8YSA3</accession>
<reference evidence="1" key="1">
    <citation type="journal article" date="2023" name="Insect Mol. Biol.">
        <title>Genome sequencing provides insights into the evolution of gene families encoding plant cell wall-degrading enzymes in longhorned beetles.</title>
        <authorList>
            <person name="Shin N.R."/>
            <person name="Okamura Y."/>
            <person name="Kirsch R."/>
            <person name="Pauchet Y."/>
        </authorList>
    </citation>
    <scope>NUCLEOTIDE SEQUENCE</scope>
    <source>
        <strain evidence="1">AMC_N1</strain>
    </source>
</reference>
<evidence type="ECO:0000313" key="2">
    <source>
        <dbReference type="Proteomes" id="UP001162162"/>
    </source>
</evidence>
<sequence length="157" mass="17511">MCQKPRRSKVASVSRTNIDLDLPGSREIYPFPPLSSMLNMMPVLEYLFGIAPPPKTAKNHPVKGLNGHQFPVKKTLFPPFSRMLSTVVVLKMTSDPHQPLHRSKLTPESFFLYQAVLTSLRRGKFSGEWVGDGISDLALSRPFTGGSVNFKSLQIMP</sequence>
<dbReference type="AlphaFoldDB" id="A0AAV8YSA3"/>
<dbReference type="Proteomes" id="UP001162162">
    <property type="component" value="Unassembled WGS sequence"/>
</dbReference>
<evidence type="ECO:0000313" key="1">
    <source>
        <dbReference type="EMBL" id="KAJ8954428.1"/>
    </source>
</evidence>
<organism evidence="1 2">
    <name type="scientific">Aromia moschata</name>
    <dbReference type="NCBI Taxonomy" id="1265417"/>
    <lineage>
        <taxon>Eukaryota</taxon>
        <taxon>Metazoa</taxon>
        <taxon>Ecdysozoa</taxon>
        <taxon>Arthropoda</taxon>
        <taxon>Hexapoda</taxon>
        <taxon>Insecta</taxon>
        <taxon>Pterygota</taxon>
        <taxon>Neoptera</taxon>
        <taxon>Endopterygota</taxon>
        <taxon>Coleoptera</taxon>
        <taxon>Polyphaga</taxon>
        <taxon>Cucujiformia</taxon>
        <taxon>Chrysomeloidea</taxon>
        <taxon>Cerambycidae</taxon>
        <taxon>Cerambycinae</taxon>
        <taxon>Callichromatini</taxon>
        <taxon>Aromia</taxon>
    </lineage>
</organism>